<dbReference type="InterPro" id="IPR044669">
    <property type="entry name" value="YneE/VCCN1/2-like"/>
</dbReference>
<gene>
    <name evidence="9" type="ORF">CONCODRAFT_39699</name>
</gene>
<evidence type="ECO:0000256" key="6">
    <source>
        <dbReference type="ARBA" id="ARBA00023065"/>
    </source>
</evidence>
<feature type="transmembrane region" description="Helical" evidence="8">
    <location>
        <begin position="54"/>
        <end position="73"/>
    </location>
</feature>
<comment type="subcellular location">
    <subcellularLocation>
        <location evidence="1">Cell membrane</location>
        <topology evidence="1">Multi-pass membrane protein</topology>
    </subcellularLocation>
</comment>
<keyword evidence="4 8" id="KW-0812">Transmembrane</keyword>
<dbReference type="PANTHER" id="PTHR33281:SF19">
    <property type="entry name" value="VOLTAGE-DEPENDENT ANION CHANNEL-FORMING PROTEIN YNEE"/>
    <property type="match status" value="1"/>
</dbReference>
<reference evidence="9 10" key="1">
    <citation type="journal article" date="2015" name="Genome Biol. Evol.">
        <title>Phylogenomic analyses indicate that early fungi evolved digesting cell walls of algal ancestors of land plants.</title>
        <authorList>
            <person name="Chang Y."/>
            <person name="Wang S."/>
            <person name="Sekimoto S."/>
            <person name="Aerts A.L."/>
            <person name="Choi C."/>
            <person name="Clum A."/>
            <person name="LaButti K.M."/>
            <person name="Lindquist E.A."/>
            <person name="Yee Ngan C."/>
            <person name="Ohm R.A."/>
            <person name="Salamov A.A."/>
            <person name="Grigoriev I.V."/>
            <person name="Spatafora J.W."/>
            <person name="Berbee M.L."/>
        </authorList>
    </citation>
    <scope>NUCLEOTIDE SEQUENCE [LARGE SCALE GENOMIC DNA]</scope>
    <source>
        <strain evidence="9 10">NRRL 28638</strain>
    </source>
</reference>
<dbReference type="Proteomes" id="UP000070444">
    <property type="component" value="Unassembled WGS sequence"/>
</dbReference>
<keyword evidence="2" id="KW-0813">Transport</keyword>
<name>A0A137P5I5_CONC2</name>
<keyword evidence="10" id="KW-1185">Reference proteome</keyword>
<dbReference type="GO" id="GO:0005254">
    <property type="term" value="F:chloride channel activity"/>
    <property type="evidence" value="ECO:0007669"/>
    <property type="project" value="InterPro"/>
</dbReference>
<feature type="transmembrane region" description="Helical" evidence="8">
    <location>
        <begin position="223"/>
        <end position="242"/>
    </location>
</feature>
<protein>
    <submittedName>
        <fullName evidence="9">UPF0187-domain-containing protein</fullName>
    </submittedName>
</protein>
<evidence type="ECO:0000256" key="5">
    <source>
        <dbReference type="ARBA" id="ARBA00022989"/>
    </source>
</evidence>
<sequence>MGKQASIFSNIFSIKNRTFIYRGTIIPKLLLKVVFFIVWSAVVCIIHTQVSSISIKSALLSISQTFISLLLAFRANIAYSRFWSGARIWYSMESQLRNLSLRLWTQVPENTEEEREEKQTMLNMLLCFHISTKHYLRNEFGVNFEDLLPLIQNIPELIKLKKTEFTTCEIPLQLNHFILSYFHELHNNRNLSEMLFDHLRSELRDIQDAFMNLKRYMDTPIPLAYTAHLSQCVWISCIFIPFQMLNIAKSNSWVVIPFSTISCFILFGILTLSEEIESPFGFGYNKLPLDKYSKDFAKQLEFIKGLPVVGTSGNQFVKFGQ</sequence>
<accession>A0A137P5I5</accession>
<keyword evidence="7 8" id="KW-0472">Membrane</keyword>
<evidence type="ECO:0000313" key="9">
    <source>
        <dbReference type="EMBL" id="KXN70219.1"/>
    </source>
</evidence>
<evidence type="ECO:0000256" key="3">
    <source>
        <dbReference type="ARBA" id="ARBA00022475"/>
    </source>
</evidence>
<feature type="transmembrane region" description="Helical" evidence="8">
    <location>
        <begin position="254"/>
        <end position="272"/>
    </location>
</feature>
<organism evidence="9 10">
    <name type="scientific">Conidiobolus coronatus (strain ATCC 28846 / CBS 209.66 / NRRL 28638)</name>
    <name type="common">Delacroixia coronata</name>
    <dbReference type="NCBI Taxonomy" id="796925"/>
    <lineage>
        <taxon>Eukaryota</taxon>
        <taxon>Fungi</taxon>
        <taxon>Fungi incertae sedis</taxon>
        <taxon>Zoopagomycota</taxon>
        <taxon>Entomophthoromycotina</taxon>
        <taxon>Entomophthoromycetes</taxon>
        <taxon>Entomophthorales</taxon>
        <taxon>Ancylistaceae</taxon>
        <taxon>Conidiobolus</taxon>
    </lineage>
</organism>
<evidence type="ECO:0000313" key="10">
    <source>
        <dbReference type="Proteomes" id="UP000070444"/>
    </source>
</evidence>
<dbReference type="OMA" id="TISCFIL"/>
<evidence type="ECO:0000256" key="2">
    <source>
        <dbReference type="ARBA" id="ARBA00022448"/>
    </source>
</evidence>
<keyword evidence="5 8" id="KW-1133">Transmembrane helix</keyword>
<keyword evidence="6" id="KW-0406">Ion transport</keyword>
<proteinExistence type="predicted"/>
<dbReference type="GO" id="GO:0005886">
    <property type="term" value="C:plasma membrane"/>
    <property type="evidence" value="ECO:0007669"/>
    <property type="project" value="UniProtKB-SubCell"/>
</dbReference>
<keyword evidence="3" id="KW-1003">Cell membrane</keyword>
<dbReference type="EMBL" id="KQ964509">
    <property type="protein sequence ID" value="KXN70219.1"/>
    <property type="molecule type" value="Genomic_DNA"/>
</dbReference>
<evidence type="ECO:0000256" key="7">
    <source>
        <dbReference type="ARBA" id="ARBA00023136"/>
    </source>
</evidence>
<dbReference type="AlphaFoldDB" id="A0A137P5I5"/>
<evidence type="ECO:0000256" key="8">
    <source>
        <dbReference type="SAM" id="Phobius"/>
    </source>
</evidence>
<dbReference type="Pfam" id="PF25539">
    <property type="entry name" value="Bestrophin_2"/>
    <property type="match status" value="1"/>
</dbReference>
<dbReference type="PANTHER" id="PTHR33281">
    <property type="entry name" value="UPF0187 PROTEIN YNEE"/>
    <property type="match status" value="1"/>
</dbReference>
<feature type="transmembrane region" description="Helical" evidence="8">
    <location>
        <begin position="29"/>
        <end position="48"/>
    </location>
</feature>
<evidence type="ECO:0000256" key="1">
    <source>
        <dbReference type="ARBA" id="ARBA00004651"/>
    </source>
</evidence>
<evidence type="ECO:0000256" key="4">
    <source>
        <dbReference type="ARBA" id="ARBA00022692"/>
    </source>
</evidence>
<dbReference type="OrthoDB" id="1368at2759"/>